<name>A0A0A9HDL4_ARUDO</name>
<dbReference type="EMBL" id="GBRH01162636">
    <property type="protein sequence ID" value="JAE35260.1"/>
    <property type="molecule type" value="Transcribed_RNA"/>
</dbReference>
<feature type="region of interest" description="Disordered" evidence="1">
    <location>
        <begin position="1"/>
        <end position="23"/>
    </location>
</feature>
<proteinExistence type="predicted"/>
<evidence type="ECO:0000313" key="2">
    <source>
        <dbReference type="EMBL" id="JAE35260.1"/>
    </source>
</evidence>
<accession>A0A0A9HDL4</accession>
<sequence length="38" mass="4176">MTPPSTSSGAARRSSSTRLSCRRTKLGKLLRMLVLRLS</sequence>
<feature type="compositionally biased region" description="Low complexity" evidence="1">
    <location>
        <begin position="1"/>
        <end position="19"/>
    </location>
</feature>
<evidence type="ECO:0000256" key="1">
    <source>
        <dbReference type="SAM" id="MobiDB-lite"/>
    </source>
</evidence>
<organism evidence="2">
    <name type="scientific">Arundo donax</name>
    <name type="common">Giant reed</name>
    <name type="synonym">Donax arundinaceus</name>
    <dbReference type="NCBI Taxonomy" id="35708"/>
    <lineage>
        <taxon>Eukaryota</taxon>
        <taxon>Viridiplantae</taxon>
        <taxon>Streptophyta</taxon>
        <taxon>Embryophyta</taxon>
        <taxon>Tracheophyta</taxon>
        <taxon>Spermatophyta</taxon>
        <taxon>Magnoliopsida</taxon>
        <taxon>Liliopsida</taxon>
        <taxon>Poales</taxon>
        <taxon>Poaceae</taxon>
        <taxon>PACMAD clade</taxon>
        <taxon>Arundinoideae</taxon>
        <taxon>Arundineae</taxon>
        <taxon>Arundo</taxon>
    </lineage>
</organism>
<reference evidence="2" key="1">
    <citation type="submission" date="2014-09" db="EMBL/GenBank/DDBJ databases">
        <authorList>
            <person name="Magalhaes I.L.F."/>
            <person name="Oliveira U."/>
            <person name="Santos F.R."/>
            <person name="Vidigal T.H.D.A."/>
            <person name="Brescovit A.D."/>
            <person name="Santos A.J."/>
        </authorList>
    </citation>
    <scope>NUCLEOTIDE SEQUENCE</scope>
    <source>
        <tissue evidence="2">Shoot tissue taken approximately 20 cm above the soil surface</tissue>
    </source>
</reference>
<reference evidence="2" key="2">
    <citation type="journal article" date="2015" name="Data Brief">
        <title>Shoot transcriptome of the giant reed, Arundo donax.</title>
        <authorList>
            <person name="Barrero R.A."/>
            <person name="Guerrero F.D."/>
            <person name="Moolhuijzen P."/>
            <person name="Goolsby J.A."/>
            <person name="Tidwell J."/>
            <person name="Bellgard S.E."/>
            <person name="Bellgard M.I."/>
        </authorList>
    </citation>
    <scope>NUCLEOTIDE SEQUENCE</scope>
    <source>
        <tissue evidence="2">Shoot tissue taken approximately 20 cm above the soil surface</tissue>
    </source>
</reference>
<dbReference type="AlphaFoldDB" id="A0A0A9HDL4"/>
<protein>
    <submittedName>
        <fullName evidence="2">Uncharacterized protein</fullName>
    </submittedName>
</protein>